<proteinExistence type="predicted"/>
<dbReference type="AlphaFoldDB" id="A0A0F6W4X5"/>
<protein>
    <submittedName>
        <fullName evidence="1">Uncharacterized protein</fullName>
    </submittedName>
</protein>
<organism evidence="1 2">
    <name type="scientific">Sandaracinus amylolyticus</name>
    <dbReference type="NCBI Taxonomy" id="927083"/>
    <lineage>
        <taxon>Bacteria</taxon>
        <taxon>Pseudomonadati</taxon>
        <taxon>Myxococcota</taxon>
        <taxon>Polyangia</taxon>
        <taxon>Polyangiales</taxon>
        <taxon>Sandaracinaceae</taxon>
        <taxon>Sandaracinus</taxon>
    </lineage>
</organism>
<sequence>MSSPGERDDLTTLEGIRRTFARRFETSRLGYHALGEAVLQAYWANATERGRPASAMTFRNFLQGKTVLRDPTALELYFAELGATDDEMRTIRGTLQRELARRVAAPRQRAALSALGDRAIEAMPYSRAIAECEVVTQFEESIAAPVAFVTPTDYMLGAGAPSTPDPDPEKWGVVPYLRALLRYLDGMEREFVESLARIPKRDVAKRQLAVAADLREALSAYAGWLLHWPTYAELFFSRRRYVLHGSVPEEQRQLAIALAKRCSRFLHAPLSRFALEVILEGEDPERRLASSEAAIALEAIAQRAVAIPHAFYVTVVLGSSGTGAAFQAAYQLRREEAGNRVAGPRFWSESHDSIVDAYDETVHAANDAIERDPMITYGELKRLYDEQARAVRGAMHAVWEQDYASSIVREIGMLLIGALHERRVLSDREMLAATEALLVSRRGARILDATRDVSRFRSDEPPPIVHEAS</sequence>
<accession>A0A0F6W4X5</accession>
<evidence type="ECO:0000313" key="1">
    <source>
        <dbReference type="EMBL" id="AKF07371.1"/>
    </source>
</evidence>
<gene>
    <name evidence="1" type="ORF">DB32_004520</name>
</gene>
<dbReference type="RefSeq" id="WP_053234640.1">
    <property type="nucleotide sequence ID" value="NZ_CP011125.1"/>
</dbReference>
<name>A0A0F6W4X5_9BACT</name>
<dbReference type="KEGG" id="samy:DB32_004520"/>
<reference evidence="1 2" key="1">
    <citation type="submission" date="2015-03" db="EMBL/GenBank/DDBJ databases">
        <title>Genome assembly of Sandaracinus amylolyticus DSM 53668.</title>
        <authorList>
            <person name="Sharma G."/>
            <person name="Subramanian S."/>
        </authorList>
    </citation>
    <scope>NUCLEOTIDE SEQUENCE [LARGE SCALE GENOMIC DNA]</scope>
    <source>
        <strain evidence="1 2">DSM 53668</strain>
    </source>
</reference>
<keyword evidence="2" id="KW-1185">Reference proteome</keyword>
<dbReference type="STRING" id="927083.DB32_004520"/>
<evidence type="ECO:0000313" key="2">
    <source>
        <dbReference type="Proteomes" id="UP000034883"/>
    </source>
</evidence>
<dbReference type="EMBL" id="CP011125">
    <property type="protein sequence ID" value="AKF07371.1"/>
    <property type="molecule type" value="Genomic_DNA"/>
</dbReference>
<dbReference type="Proteomes" id="UP000034883">
    <property type="component" value="Chromosome"/>
</dbReference>